<dbReference type="PRINTS" id="PR00421">
    <property type="entry name" value="THIOREDOXIN"/>
</dbReference>
<gene>
    <name evidence="9" type="ORF">SteCoe_21213</name>
</gene>
<dbReference type="GO" id="GO:0003756">
    <property type="term" value="F:protein disulfide isomerase activity"/>
    <property type="evidence" value="ECO:0007669"/>
    <property type="project" value="InterPro"/>
</dbReference>
<dbReference type="GO" id="GO:0005783">
    <property type="term" value="C:endoplasmic reticulum"/>
    <property type="evidence" value="ECO:0007669"/>
    <property type="project" value="TreeGrafter"/>
</dbReference>
<dbReference type="AlphaFoldDB" id="A0A1R2BQ23"/>
<dbReference type="OrthoDB" id="28542at2759"/>
<evidence type="ECO:0000256" key="5">
    <source>
        <dbReference type="ARBA" id="ARBA00023235"/>
    </source>
</evidence>
<accession>A0A1R2BQ23</accession>
<evidence type="ECO:0000256" key="2">
    <source>
        <dbReference type="ARBA" id="ARBA00022729"/>
    </source>
</evidence>
<dbReference type="PROSITE" id="PS00194">
    <property type="entry name" value="THIOREDOXIN_1"/>
    <property type="match status" value="1"/>
</dbReference>
<reference evidence="9 10" key="1">
    <citation type="submission" date="2016-11" db="EMBL/GenBank/DDBJ databases">
        <title>The macronuclear genome of Stentor coeruleus: a giant cell with tiny introns.</title>
        <authorList>
            <person name="Slabodnick M."/>
            <person name="Ruby J.G."/>
            <person name="Reiff S.B."/>
            <person name="Swart E.C."/>
            <person name="Gosai S."/>
            <person name="Prabakaran S."/>
            <person name="Witkowska E."/>
            <person name="Larue G.E."/>
            <person name="Fisher S."/>
            <person name="Freeman R.M."/>
            <person name="Gunawardena J."/>
            <person name="Chu W."/>
            <person name="Stover N.A."/>
            <person name="Gregory B.D."/>
            <person name="Nowacki M."/>
            <person name="Derisi J."/>
            <person name="Roy S.W."/>
            <person name="Marshall W.F."/>
            <person name="Sood P."/>
        </authorList>
    </citation>
    <scope>NUCLEOTIDE SEQUENCE [LARGE SCALE GENOMIC DNA]</scope>
    <source>
        <strain evidence="9">WM001</strain>
    </source>
</reference>
<evidence type="ECO:0000256" key="4">
    <source>
        <dbReference type="ARBA" id="ARBA00023157"/>
    </source>
</evidence>
<proteinExistence type="inferred from homology"/>
<evidence type="ECO:0000256" key="3">
    <source>
        <dbReference type="ARBA" id="ARBA00022737"/>
    </source>
</evidence>
<evidence type="ECO:0000256" key="1">
    <source>
        <dbReference type="ARBA" id="ARBA00006347"/>
    </source>
</evidence>
<feature type="chain" id="PRO_5012232680" description="Thioredoxin domain-containing protein" evidence="7">
    <location>
        <begin position="20"/>
        <end position="124"/>
    </location>
</feature>
<dbReference type="Gene3D" id="3.40.30.10">
    <property type="entry name" value="Glutaredoxin"/>
    <property type="match status" value="1"/>
</dbReference>
<evidence type="ECO:0000313" key="10">
    <source>
        <dbReference type="Proteomes" id="UP000187209"/>
    </source>
</evidence>
<evidence type="ECO:0000256" key="7">
    <source>
        <dbReference type="SAM" id="SignalP"/>
    </source>
</evidence>
<dbReference type="PANTHER" id="PTHR18929">
    <property type="entry name" value="PROTEIN DISULFIDE ISOMERASE"/>
    <property type="match status" value="1"/>
</dbReference>
<dbReference type="SUPFAM" id="SSF52833">
    <property type="entry name" value="Thioredoxin-like"/>
    <property type="match status" value="1"/>
</dbReference>
<comment type="similarity">
    <text evidence="1 6">Belongs to the protein disulfide isomerase family.</text>
</comment>
<sequence length="124" mass="14023">MKAFLAICILSLAYSQIVATDSNLDEILSTNPYVMVEFYAPWCGHCKRLQPEYEKAAQIVGDRAVLSKLDATAEKKSGSKYEIQGYPTVLWFEYGKMKEEYEGGRSAEEISSWVLSRVPLSRDL</sequence>
<name>A0A1R2BQ23_9CILI</name>
<keyword evidence="2 7" id="KW-0732">Signal</keyword>
<keyword evidence="4" id="KW-1015">Disulfide bond</keyword>
<keyword evidence="5" id="KW-0413">Isomerase</keyword>
<evidence type="ECO:0000259" key="8">
    <source>
        <dbReference type="PROSITE" id="PS51352"/>
    </source>
</evidence>
<dbReference type="NCBIfam" id="TIGR01126">
    <property type="entry name" value="pdi_dom"/>
    <property type="match status" value="1"/>
</dbReference>
<feature type="signal peptide" evidence="7">
    <location>
        <begin position="1"/>
        <end position="19"/>
    </location>
</feature>
<keyword evidence="3" id="KW-0677">Repeat</keyword>
<dbReference type="CDD" id="cd02961">
    <property type="entry name" value="PDI_a_family"/>
    <property type="match status" value="1"/>
</dbReference>
<dbReference type="EMBL" id="MPUH01000499">
    <property type="protein sequence ID" value="OMJ78861.1"/>
    <property type="molecule type" value="Genomic_DNA"/>
</dbReference>
<evidence type="ECO:0000313" key="9">
    <source>
        <dbReference type="EMBL" id="OMJ78861.1"/>
    </source>
</evidence>
<protein>
    <recommendedName>
        <fullName evidence="8">Thioredoxin domain-containing protein</fullName>
    </recommendedName>
</protein>
<feature type="domain" description="Thioredoxin" evidence="8">
    <location>
        <begin position="5"/>
        <end position="119"/>
    </location>
</feature>
<dbReference type="GO" id="GO:0034976">
    <property type="term" value="P:response to endoplasmic reticulum stress"/>
    <property type="evidence" value="ECO:0007669"/>
    <property type="project" value="TreeGrafter"/>
</dbReference>
<dbReference type="InterPro" id="IPR036249">
    <property type="entry name" value="Thioredoxin-like_sf"/>
</dbReference>
<evidence type="ECO:0000256" key="6">
    <source>
        <dbReference type="RuleBase" id="RU004208"/>
    </source>
</evidence>
<keyword evidence="10" id="KW-1185">Reference proteome</keyword>
<dbReference type="InterPro" id="IPR017937">
    <property type="entry name" value="Thioredoxin_CS"/>
</dbReference>
<comment type="caution">
    <text evidence="9">The sequence shown here is derived from an EMBL/GenBank/DDBJ whole genome shotgun (WGS) entry which is preliminary data.</text>
</comment>
<dbReference type="PROSITE" id="PS51352">
    <property type="entry name" value="THIOREDOXIN_2"/>
    <property type="match status" value="1"/>
</dbReference>
<dbReference type="GO" id="GO:0006457">
    <property type="term" value="P:protein folding"/>
    <property type="evidence" value="ECO:0007669"/>
    <property type="project" value="TreeGrafter"/>
</dbReference>
<organism evidence="9 10">
    <name type="scientific">Stentor coeruleus</name>
    <dbReference type="NCBI Taxonomy" id="5963"/>
    <lineage>
        <taxon>Eukaryota</taxon>
        <taxon>Sar</taxon>
        <taxon>Alveolata</taxon>
        <taxon>Ciliophora</taxon>
        <taxon>Postciliodesmatophora</taxon>
        <taxon>Heterotrichea</taxon>
        <taxon>Heterotrichida</taxon>
        <taxon>Stentoridae</taxon>
        <taxon>Stentor</taxon>
    </lineage>
</organism>
<dbReference type="InterPro" id="IPR005788">
    <property type="entry name" value="PDI_thioredoxin-like_dom"/>
</dbReference>
<dbReference type="InterPro" id="IPR013766">
    <property type="entry name" value="Thioredoxin_domain"/>
</dbReference>
<dbReference type="Proteomes" id="UP000187209">
    <property type="component" value="Unassembled WGS sequence"/>
</dbReference>
<dbReference type="Pfam" id="PF00085">
    <property type="entry name" value="Thioredoxin"/>
    <property type="match status" value="1"/>
</dbReference>